<dbReference type="NCBIfam" id="TIGR01256">
    <property type="entry name" value="modA"/>
    <property type="match status" value="1"/>
</dbReference>
<protein>
    <submittedName>
        <fullName evidence="4">Molybdate ABC transporter substrate-binding protein</fullName>
    </submittedName>
</protein>
<gene>
    <name evidence="4" type="ORF">CCGE525_27910</name>
</gene>
<dbReference type="InterPro" id="IPR050682">
    <property type="entry name" value="ModA/WtpA"/>
</dbReference>
<dbReference type="Proteomes" id="UP000282195">
    <property type="component" value="Plasmid pRCCGE525c"/>
</dbReference>
<evidence type="ECO:0000313" key="5">
    <source>
        <dbReference type="Proteomes" id="UP000282195"/>
    </source>
</evidence>
<dbReference type="PANTHER" id="PTHR30632">
    <property type="entry name" value="MOLYBDATE-BINDING PERIPLASMIC PROTEIN"/>
    <property type="match status" value="1"/>
</dbReference>
<comment type="similarity">
    <text evidence="1">Belongs to the bacterial solute-binding protein ModA family.</text>
</comment>
<name>A0A387G2M9_9HYPH</name>
<dbReference type="NCBIfam" id="NF002918">
    <property type="entry name" value="PRK03537.1-4"/>
    <property type="match status" value="1"/>
</dbReference>
<dbReference type="SUPFAM" id="SSF53850">
    <property type="entry name" value="Periplasmic binding protein-like II"/>
    <property type="match status" value="1"/>
</dbReference>
<accession>A0A387G2M9</accession>
<sequence length="258" mass="27979">MTEAVQVLSAGSMRHAFPAIIEAYTEATGIAVSLSLGPAGLLRERIEVGERFDLFASANMEHPRRLAATGVTEEAICFTRNRLCVITRADLGMTTENFLDVLSDSSVKIGTSTPGDDPSGDYAFEVFDRIETRHPGMGTTLKARARQLVGGRNSPPTPPGKGGGYLITDGEADLMMSYYSNARLLEPDPAFRVVDIPAEFSPKVEYGLGPRKGAPNEARRLQDFVLSKGGQEILRRAGFLPVSSLSPAARRDHRQVNR</sequence>
<keyword evidence="4" id="KW-0614">Plasmid</keyword>
<dbReference type="PANTHER" id="PTHR30632:SF0">
    <property type="entry name" value="SULFATE-BINDING PROTEIN"/>
    <property type="match status" value="1"/>
</dbReference>
<dbReference type="InterPro" id="IPR005950">
    <property type="entry name" value="ModA"/>
</dbReference>
<dbReference type="Pfam" id="PF13531">
    <property type="entry name" value="SBP_bac_11"/>
    <property type="match status" value="1"/>
</dbReference>
<dbReference type="EMBL" id="CP032695">
    <property type="protein sequence ID" value="AYG62584.1"/>
    <property type="molecule type" value="Genomic_DNA"/>
</dbReference>
<evidence type="ECO:0000256" key="1">
    <source>
        <dbReference type="ARBA" id="ARBA00009175"/>
    </source>
</evidence>
<dbReference type="RefSeq" id="WP_120707499.1">
    <property type="nucleotide sequence ID" value="NZ_CP032695.1"/>
</dbReference>
<dbReference type="OrthoDB" id="516817at2"/>
<proteinExistence type="inferred from homology"/>
<dbReference type="KEGG" id="rjg:CCGE525_27910"/>
<organism evidence="4 5">
    <name type="scientific">Rhizobium jaguaris</name>
    <dbReference type="NCBI Taxonomy" id="1312183"/>
    <lineage>
        <taxon>Bacteria</taxon>
        <taxon>Pseudomonadati</taxon>
        <taxon>Pseudomonadota</taxon>
        <taxon>Alphaproteobacteria</taxon>
        <taxon>Hyphomicrobiales</taxon>
        <taxon>Rhizobiaceae</taxon>
        <taxon>Rhizobium/Agrobacterium group</taxon>
        <taxon>Rhizobium</taxon>
    </lineage>
</organism>
<dbReference type="GO" id="GO:0015689">
    <property type="term" value="P:molybdate ion transport"/>
    <property type="evidence" value="ECO:0007669"/>
    <property type="project" value="InterPro"/>
</dbReference>
<dbReference type="GO" id="GO:0046872">
    <property type="term" value="F:metal ion binding"/>
    <property type="evidence" value="ECO:0007669"/>
    <property type="project" value="UniProtKB-KW"/>
</dbReference>
<keyword evidence="5" id="KW-1185">Reference proteome</keyword>
<geneLocation type="plasmid" evidence="5">
    <name>prccge525c</name>
</geneLocation>
<evidence type="ECO:0000313" key="4">
    <source>
        <dbReference type="EMBL" id="AYG62584.1"/>
    </source>
</evidence>
<dbReference type="AlphaFoldDB" id="A0A387G2M9"/>
<evidence type="ECO:0000256" key="2">
    <source>
        <dbReference type="ARBA" id="ARBA00022723"/>
    </source>
</evidence>
<keyword evidence="2" id="KW-0479">Metal-binding</keyword>
<dbReference type="Gene3D" id="3.40.190.10">
    <property type="entry name" value="Periplasmic binding protein-like II"/>
    <property type="match status" value="2"/>
</dbReference>
<reference evidence="4 5" key="1">
    <citation type="submission" date="2018-10" db="EMBL/GenBank/DDBJ databases">
        <title>Rhizobium etli, R. leguminosarum and a new Rhizobium genospecies from Phaseolus dumosus.</title>
        <authorList>
            <person name="Ramirez-Puebla S.T."/>
            <person name="Rogel-Hernandez M.A."/>
            <person name="Guerrero G."/>
            <person name="Ormeno-Orrillo E."/>
            <person name="Martinez-Romero J.C."/>
            <person name="Negrete-Yankelevich S."/>
            <person name="Martinez-Romero E."/>
        </authorList>
    </citation>
    <scope>NUCLEOTIDE SEQUENCE [LARGE SCALE GENOMIC DNA]</scope>
    <source>
        <strain evidence="4 5">CCGE525</strain>
        <plasmid evidence="5">prccge525c</plasmid>
    </source>
</reference>
<evidence type="ECO:0000256" key="3">
    <source>
        <dbReference type="ARBA" id="ARBA00022729"/>
    </source>
</evidence>
<dbReference type="GO" id="GO:0030973">
    <property type="term" value="F:molybdate ion binding"/>
    <property type="evidence" value="ECO:0007669"/>
    <property type="project" value="TreeGrafter"/>
</dbReference>
<keyword evidence="3" id="KW-0732">Signal</keyword>